<name>A0A7T0BW83_9BACT</name>
<dbReference type="SUPFAM" id="SSF51161">
    <property type="entry name" value="Trimeric LpxA-like enzymes"/>
    <property type="match status" value="1"/>
</dbReference>
<sequence>MIHSFKGQEPKIHSSAMVMESAHVIGDVEIGEESSVWFNAVVRGDVNYIRIGKRTNIQDGCVLHVARRTLPLIIGDEVTVGHNATLHACTVGTRVLIGMGATVMDGAEIGDNTIVAAGSLVTPNTKIPEGSMVMGSPAKVKRELTEEEKRSVRDSAAHYVGDIETYID</sequence>
<dbReference type="EMBL" id="CP048685">
    <property type="protein sequence ID" value="QPJ62095.1"/>
    <property type="molecule type" value="Genomic_DNA"/>
</dbReference>
<dbReference type="Gene3D" id="2.160.10.10">
    <property type="entry name" value="Hexapeptide repeat proteins"/>
    <property type="match status" value="1"/>
</dbReference>
<evidence type="ECO:0000313" key="2">
    <source>
        <dbReference type="Proteomes" id="UP000594688"/>
    </source>
</evidence>
<dbReference type="InterPro" id="IPR047324">
    <property type="entry name" value="LbH_gamma_CA-like"/>
</dbReference>
<dbReference type="PANTHER" id="PTHR13061">
    <property type="entry name" value="DYNACTIN SUBUNIT P25"/>
    <property type="match status" value="1"/>
</dbReference>
<dbReference type="PANTHER" id="PTHR13061:SF29">
    <property type="entry name" value="GAMMA CARBONIC ANHYDRASE-LIKE 1, MITOCHONDRIAL-RELATED"/>
    <property type="match status" value="1"/>
</dbReference>
<reference evidence="1 2" key="1">
    <citation type="submission" date="2020-02" db="EMBL/GenBank/DDBJ databases">
        <title>Genomic and physiological characterization of two novel Nitrospinaceae genera.</title>
        <authorList>
            <person name="Mueller A.J."/>
            <person name="Jung M.-Y."/>
            <person name="Strachan C.R."/>
            <person name="Herbold C.W."/>
            <person name="Kirkegaard R.H."/>
            <person name="Daims H."/>
        </authorList>
    </citation>
    <scope>NUCLEOTIDE SEQUENCE [LARGE SCALE GENOMIC DNA]</scope>
    <source>
        <strain evidence="1">EB</strain>
    </source>
</reference>
<evidence type="ECO:0000313" key="1">
    <source>
        <dbReference type="EMBL" id="QPJ62095.1"/>
    </source>
</evidence>
<protein>
    <submittedName>
        <fullName evidence="1">Gamma carbonic anhydrase family protein</fullName>
    </submittedName>
</protein>
<dbReference type="InterPro" id="IPR050484">
    <property type="entry name" value="Transf_Hexapept/Carb_Anhydrase"/>
</dbReference>
<dbReference type="Pfam" id="PF00132">
    <property type="entry name" value="Hexapep"/>
    <property type="match status" value="2"/>
</dbReference>
<gene>
    <name evidence="1" type="ORF">G3M70_09525</name>
</gene>
<dbReference type="KEGG" id="nli:G3M70_09525"/>
<proteinExistence type="predicted"/>
<accession>A0A7T0BW83</accession>
<organism evidence="1 2">
    <name type="scientific">Candidatus Nitronauta litoralis</name>
    <dbReference type="NCBI Taxonomy" id="2705533"/>
    <lineage>
        <taxon>Bacteria</taxon>
        <taxon>Pseudomonadati</taxon>
        <taxon>Nitrospinota/Tectimicrobiota group</taxon>
        <taxon>Nitrospinota</taxon>
        <taxon>Nitrospinia</taxon>
        <taxon>Nitrospinales</taxon>
        <taxon>Nitrospinaceae</taxon>
        <taxon>Candidatus Nitronauta</taxon>
    </lineage>
</organism>
<dbReference type="CDD" id="cd04645">
    <property type="entry name" value="LbH_gamma_CA_like"/>
    <property type="match status" value="1"/>
</dbReference>
<dbReference type="Proteomes" id="UP000594688">
    <property type="component" value="Chromosome"/>
</dbReference>
<dbReference type="AlphaFoldDB" id="A0A7T0BW83"/>
<dbReference type="InterPro" id="IPR011004">
    <property type="entry name" value="Trimer_LpxA-like_sf"/>
</dbReference>
<dbReference type="InterPro" id="IPR001451">
    <property type="entry name" value="Hexapep"/>
</dbReference>